<evidence type="ECO:0008006" key="3">
    <source>
        <dbReference type="Google" id="ProtNLM"/>
    </source>
</evidence>
<sequence>MAAYGSRVYRYKGHFFSYWTDWDAHPQLLGLHAAAEIPRDSTSFDAYVRFKKLELEKLLKSEAGKPSSFERLKMSLEGLLDDADDERDIIEGDYFFHFELCEEPPVHGCFTYEIDLDNLIFYFLGEPMFDLRNMPDKDQYLAYLESVDIMEWNLKFPEVREGHRYKVPPPVVEDSSWLKAYKRLGARCTDIHNVLGVGPHMNHIETTRMKIMEICLLASLPFMKNSCGLGLNAMLLDPIPYRALSRLYNICDLFSGPLVFDNSDQFSKWELLRKDHLKSGYDRRIFRWLDKGYLCMLAVNRLDSEDTLRAEIASLADQIAAFYKKDCTNKSTFYGAILSIYDVSIVRLRVVNHRVQVESHTPALRYLPQNQSSSTYTPGIEALSRLGNLIYQNYLHRKFLTQRSRRHKLWSGGILLPTEIYLRIAQYLPYRTITSLASVSLQWAHVAIEMLQHPYFIIRSEDCQQQPYSYRVVPTIRQDLGPEGSLYPVSFQALDDRGRNVKIHLTTDVTAELRQRQESYCLGEDLELHEWRKKCQIRAVIDNI</sequence>
<keyword evidence="2" id="KW-1185">Reference proteome</keyword>
<dbReference type="EMBL" id="MU806084">
    <property type="protein sequence ID" value="KAJ3840327.1"/>
    <property type="molecule type" value="Genomic_DNA"/>
</dbReference>
<reference evidence="1" key="1">
    <citation type="submission" date="2022-08" db="EMBL/GenBank/DDBJ databases">
        <authorList>
            <consortium name="DOE Joint Genome Institute"/>
            <person name="Min B."/>
            <person name="Riley R."/>
            <person name="Sierra-Patev S."/>
            <person name="Naranjo-Ortiz M."/>
            <person name="Looney B."/>
            <person name="Konkel Z."/>
            <person name="Slot J.C."/>
            <person name="Sakamoto Y."/>
            <person name="Steenwyk J.L."/>
            <person name="Rokas A."/>
            <person name="Carro J."/>
            <person name="Camarero S."/>
            <person name="Ferreira P."/>
            <person name="Molpeceres G."/>
            <person name="Ruiz-Duenas F.J."/>
            <person name="Serrano A."/>
            <person name="Henrissat B."/>
            <person name="Drula E."/>
            <person name="Hughes K.W."/>
            <person name="Mata J.L."/>
            <person name="Ishikawa N.K."/>
            <person name="Vargas-Isla R."/>
            <person name="Ushijima S."/>
            <person name="Smith C.A."/>
            <person name="Ahrendt S."/>
            <person name="Andreopoulos W."/>
            <person name="He G."/>
            <person name="Labutti K."/>
            <person name="Lipzen A."/>
            <person name="Ng V."/>
            <person name="Sandor L."/>
            <person name="Barry K."/>
            <person name="Martinez A.T."/>
            <person name="Xiao Y."/>
            <person name="Gibbons J.G."/>
            <person name="Terashima K."/>
            <person name="Hibbett D.S."/>
            <person name="Grigoriev I.V."/>
        </authorList>
    </citation>
    <scope>NUCLEOTIDE SEQUENCE</scope>
    <source>
        <strain evidence="1">TFB9207</strain>
    </source>
</reference>
<gene>
    <name evidence="1" type="ORF">F5878DRAFT_723860</name>
</gene>
<proteinExistence type="predicted"/>
<dbReference type="AlphaFoldDB" id="A0AA38UFY0"/>
<evidence type="ECO:0000313" key="2">
    <source>
        <dbReference type="Proteomes" id="UP001163846"/>
    </source>
</evidence>
<evidence type="ECO:0000313" key="1">
    <source>
        <dbReference type="EMBL" id="KAJ3840327.1"/>
    </source>
</evidence>
<dbReference type="Proteomes" id="UP001163846">
    <property type="component" value="Unassembled WGS sequence"/>
</dbReference>
<organism evidence="1 2">
    <name type="scientific">Lentinula raphanica</name>
    <dbReference type="NCBI Taxonomy" id="153919"/>
    <lineage>
        <taxon>Eukaryota</taxon>
        <taxon>Fungi</taxon>
        <taxon>Dikarya</taxon>
        <taxon>Basidiomycota</taxon>
        <taxon>Agaricomycotina</taxon>
        <taxon>Agaricomycetes</taxon>
        <taxon>Agaricomycetidae</taxon>
        <taxon>Agaricales</taxon>
        <taxon>Marasmiineae</taxon>
        <taxon>Omphalotaceae</taxon>
        <taxon>Lentinula</taxon>
    </lineage>
</organism>
<dbReference type="CDD" id="cd09917">
    <property type="entry name" value="F-box_SF"/>
    <property type="match status" value="1"/>
</dbReference>
<comment type="caution">
    <text evidence="1">The sequence shown here is derived from an EMBL/GenBank/DDBJ whole genome shotgun (WGS) entry which is preliminary data.</text>
</comment>
<accession>A0AA38UFY0</accession>
<dbReference type="InterPro" id="IPR036047">
    <property type="entry name" value="F-box-like_dom_sf"/>
</dbReference>
<dbReference type="SUPFAM" id="SSF81383">
    <property type="entry name" value="F-box domain"/>
    <property type="match status" value="1"/>
</dbReference>
<name>A0AA38UFY0_9AGAR</name>
<protein>
    <recommendedName>
        <fullName evidence="3">F-box domain-containing protein</fullName>
    </recommendedName>
</protein>